<dbReference type="Gene3D" id="3.30.70.2190">
    <property type="match status" value="1"/>
</dbReference>
<dbReference type="InterPro" id="IPR006094">
    <property type="entry name" value="Oxid_FAD_bind_N"/>
</dbReference>
<dbReference type="EMBL" id="VUKA01000020">
    <property type="protein sequence ID" value="KAA2211602.1"/>
    <property type="molecule type" value="Genomic_DNA"/>
</dbReference>
<dbReference type="Gene3D" id="3.30.70.2740">
    <property type="match status" value="1"/>
</dbReference>
<dbReference type="Pfam" id="PF01565">
    <property type="entry name" value="FAD_binding_4"/>
    <property type="match status" value="1"/>
</dbReference>
<evidence type="ECO:0000313" key="7">
    <source>
        <dbReference type="EMBL" id="KAA2211602.1"/>
    </source>
</evidence>
<keyword evidence="8" id="KW-1185">Reference proteome</keyword>
<dbReference type="InterPro" id="IPR016166">
    <property type="entry name" value="FAD-bd_PCMH"/>
</dbReference>
<dbReference type="Gene3D" id="3.30.465.10">
    <property type="match status" value="1"/>
</dbReference>
<dbReference type="InterPro" id="IPR004113">
    <property type="entry name" value="FAD-bd_oxidored_4_C"/>
</dbReference>
<keyword evidence="3" id="KW-0285">Flavoprotein</keyword>
<dbReference type="GO" id="GO:0003824">
    <property type="term" value="F:catalytic activity"/>
    <property type="evidence" value="ECO:0007669"/>
    <property type="project" value="InterPro"/>
</dbReference>
<dbReference type="Proteomes" id="UP000322110">
    <property type="component" value="Unassembled WGS sequence"/>
</dbReference>
<evidence type="ECO:0000256" key="2">
    <source>
        <dbReference type="ARBA" id="ARBA00008000"/>
    </source>
</evidence>
<dbReference type="OrthoDB" id="9815648at2"/>
<dbReference type="InterPro" id="IPR051264">
    <property type="entry name" value="FAD-oxidored/transferase_4"/>
</dbReference>
<dbReference type="SUPFAM" id="SSF56176">
    <property type="entry name" value="FAD-binding/transporter-associated domain-like"/>
    <property type="match status" value="1"/>
</dbReference>
<dbReference type="InterPro" id="IPR016169">
    <property type="entry name" value="FAD-bd_PCMH_sub2"/>
</dbReference>
<dbReference type="FunFam" id="1.10.45.10:FF:000001">
    <property type="entry name" value="D-lactate dehydrogenase mitochondrial"/>
    <property type="match status" value="1"/>
</dbReference>
<dbReference type="InterPro" id="IPR016171">
    <property type="entry name" value="Vanillyl_alc_oxidase_C-sub2"/>
</dbReference>
<dbReference type="AlphaFoldDB" id="A0A5B2TAR0"/>
<keyword evidence="4" id="KW-0274">FAD</keyword>
<evidence type="ECO:0000259" key="6">
    <source>
        <dbReference type="PROSITE" id="PS51387"/>
    </source>
</evidence>
<reference evidence="7 8" key="1">
    <citation type="journal article" date="2015" name="Int. J. Syst. Evol. Microbiol.">
        <title>Roseomonas oryzae sp. nov., isolated from paddy rhizosphere soil.</title>
        <authorList>
            <person name="Ramaprasad E.V."/>
            <person name="Sasikala Ch."/>
            <person name="Ramana Ch.V."/>
        </authorList>
    </citation>
    <scope>NUCLEOTIDE SEQUENCE [LARGE SCALE GENOMIC DNA]</scope>
    <source>
        <strain evidence="7 8">KCTC 42542</strain>
    </source>
</reference>
<dbReference type="InterPro" id="IPR036318">
    <property type="entry name" value="FAD-bd_PCMH-like_sf"/>
</dbReference>
<dbReference type="GO" id="GO:0022904">
    <property type="term" value="P:respiratory electron transport chain"/>
    <property type="evidence" value="ECO:0007669"/>
    <property type="project" value="TreeGrafter"/>
</dbReference>
<dbReference type="InterPro" id="IPR016164">
    <property type="entry name" value="FAD-linked_Oxase-like_C"/>
</dbReference>
<gene>
    <name evidence="7" type="ORF">F0Q34_19270</name>
</gene>
<evidence type="ECO:0000256" key="3">
    <source>
        <dbReference type="ARBA" id="ARBA00022630"/>
    </source>
</evidence>
<dbReference type="Pfam" id="PF02913">
    <property type="entry name" value="FAD-oxidase_C"/>
    <property type="match status" value="1"/>
</dbReference>
<evidence type="ECO:0000313" key="8">
    <source>
        <dbReference type="Proteomes" id="UP000322110"/>
    </source>
</evidence>
<feature type="compositionally biased region" description="Polar residues" evidence="5">
    <location>
        <begin position="1"/>
        <end position="14"/>
    </location>
</feature>
<comment type="cofactor">
    <cofactor evidence="1">
        <name>FAD</name>
        <dbReference type="ChEBI" id="CHEBI:57692"/>
    </cofactor>
</comment>
<organism evidence="7 8">
    <name type="scientific">Teichococcus oryzae</name>
    <dbReference type="NCBI Taxonomy" id="1608942"/>
    <lineage>
        <taxon>Bacteria</taxon>
        <taxon>Pseudomonadati</taxon>
        <taxon>Pseudomonadota</taxon>
        <taxon>Alphaproteobacteria</taxon>
        <taxon>Acetobacterales</taxon>
        <taxon>Roseomonadaceae</taxon>
        <taxon>Roseomonas</taxon>
    </lineage>
</organism>
<evidence type="ECO:0000256" key="4">
    <source>
        <dbReference type="ARBA" id="ARBA00022827"/>
    </source>
</evidence>
<protein>
    <submittedName>
        <fullName evidence="7">FAD-binding oxidoreductase</fullName>
    </submittedName>
</protein>
<dbReference type="PANTHER" id="PTHR43716:SF2">
    <property type="entry name" value="BLL6224 PROTEIN"/>
    <property type="match status" value="1"/>
</dbReference>
<dbReference type="PROSITE" id="PS51387">
    <property type="entry name" value="FAD_PCMH"/>
    <property type="match status" value="1"/>
</dbReference>
<evidence type="ECO:0000256" key="1">
    <source>
        <dbReference type="ARBA" id="ARBA00001974"/>
    </source>
</evidence>
<dbReference type="Gene3D" id="1.10.45.10">
    <property type="entry name" value="Vanillyl-alcohol Oxidase, Chain A, domain 4"/>
    <property type="match status" value="1"/>
</dbReference>
<name>A0A5B2TAR0_9PROT</name>
<evidence type="ECO:0000256" key="5">
    <source>
        <dbReference type="SAM" id="MobiDB-lite"/>
    </source>
</evidence>
<sequence length="501" mass="54062">MPDTFPPSSGSPASGTRPRRNLLADPARFAREVLEPVRAIVGERGLITDRDAMQPMMVAWRDNWEGRVPLVVMPASTEEMAAVVALCARTSTPVVPQGGNTGLTGASQPHGDDTEILVSTRRMNRIRAIDLDNDTITVDAGVVLQTIQETAREHGRLFPLSLGAEGSCQVGGNLSTNAGGVQALRYGTARALVAGLEVVLPDGQVWNGLRGLRKDNAGYDLKQLFIGAEGTLGIITAATLKLLPLPTASATAFLATPSPVTAVAWLRRVKSLLGENITTMELMERRCVDIAMRHNAAIRDPLVERHDWYLMVEIADQGEQAALEARLLAAVEAGLENGELVDGTIAASAEQALGIRRIREGAPEGQRLEGASYKHDVSVPVSQVPRFIAEANTALAARFPGIRSFAFGHLGDGNIHYNPIQAEGGDKALWQSFLPEVNRIVHDIVARLGGSITAEHGIGRLRIEEVPRYKSAVEMEMMRRLKQCFDPQNLMNPGKLLREAG</sequence>
<feature type="region of interest" description="Disordered" evidence="5">
    <location>
        <begin position="1"/>
        <end position="21"/>
    </location>
</feature>
<proteinExistence type="inferred from homology"/>
<dbReference type="RefSeq" id="WP_149813929.1">
    <property type="nucleotide sequence ID" value="NZ_VUKA01000020.1"/>
</dbReference>
<dbReference type="InterPro" id="IPR016167">
    <property type="entry name" value="FAD-bd_PCMH_sub1"/>
</dbReference>
<dbReference type="PANTHER" id="PTHR43716">
    <property type="entry name" value="D-2-HYDROXYGLUTARATE DEHYDROGENASE, MITOCHONDRIAL"/>
    <property type="match status" value="1"/>
</dbReference>
<comment type="caution">
    <text evidence="7">The sequence shown here is derived from an EMBL/GenBank/DDBJ whole genome shotgun (WGS) entry which is preliminary data.</text>
</comment>
<dbReference type="SUPFAM" id="SSF55103">
    <property type="entry name" value="FAD-linked oxidases, C-terminal domain"/>
    <property type="match status" value="1"/>
</dbReference>
<feature type="domain" description="FAD-binding PCMH-type" evidence="6">
    <location>
        <begin position="64"/>
        <end position="245"/>
    </location>
</feature>
<dbReference type="GO" id="GO:0071949">
    <property type="term" value="F:FAD binding"/>
    <property type="evidence" value="ECO:0007669"/>
    <property type="project" value="InterPro"/>
</dbReference>
<dbReference type="Gene3D" id="3.30.43.10">
    <property type="entry name" value="Uridine Diphospho-n-acetylenolpyruvylglucosamine Reductase, domain 2"/>
    <property type="match status" value="1"/>
</dbReference>
<comment type="similarity">
    <text evidence="2">Belongs to the FAD-binding oxidoreductase/transferase type 4 family.</text>
</comment>
<accession>A0A5B2TAR0</accession>